<gene>
    <name evidence="2" type="ORF">S01H4_15563</name>
</gene>
<dbReference type="Gene3D" id="2.60.120.460">
    <property type="entry name" value="YjbQ-like"/>
    <property type="match status" value="1"/>
</dbReference>
<dbReference type="InterPro" id="IPR001602">
    <property type="entry name" value="UPF0047_YjbQ-like"/>
</dbReference>
<dbReference type="EMBL" id="BART01006820">
    <property type="protein sequence ID" value="GAG70279.1"/>
    <property type="molecule type" value="Genomic_DNA"/>
</dbReference>
<evidence type="ECO:0000313" key="2">
    <source>
        <dbReference type="EMBL" id="GAG70279.1"/>
    </source>
</evidence>
<dbReference type="PIRSF" id="PIRSF004681">
    <property type="entry name" value="UCP004681"/>
    <property type="match status" value="1"/>
</dbReference>
<dbReference type="Pfam" id="PF01894">
    <property type="entry name" value="YjbQ"/>
    <property type="match status" value="1"/>
</dbReference>
<comment type="caution">
    <text evidence="2">The sequence shown here is derived from an EMBL/GenBank/DDBJ whole genome shotgun (WGS) entry which is preliminary data.</text>
</comment>
<organism evidence="2">
    <name type="scientific">marine sediment metagenome</name>
    <dbReference type="NCBI Taxonomy" id="412755"/>
    <lineage>
        <taxon>unclassified sequences</taxon>
        <taxon>metagenomes</taxon>
        <taxon>ecological metagenomes</taxon>
    </lineage>
</organism>
<protein>
    <recommendedName>
        <fullName evidence="3">Secondary thiamine-phosphate synthase enzyme</fullName>
    </recommendedName>
</protein>
<reference evidence="2" key="1">
    <citation type="journal article" date="2014" name="Front. Microbiol.">
        <title>High frequency of phylogenetically diverse reductive dehalogenase-homologous genes in deep subseafloor sedimentary metagenomes.</title>
        <authorList>
            <person name="Kawai M."/>
            <person name="Futagami T."/>
            <person name="Toyoda A."/>
            <person name="Takaki Y."/>
            <person name="Nishi S."/>
            <person name="Hori S."/>
            <person name="Arai W."/>
            <person name="Tsubouchi T."/>
            <person name="Morono Y."/>
            <person name="Uchiyama I."/>
            <person name="Ito T."/>
            <person name="Fujiyama A."/>
            <person name="Inagaki F."/>
            <person name="Takami H."/>
        </authorList>
    </citation>
    <scope>NUCLEOTIDE SEQUENCE</scope>
    <source>
        <strain evidence="2">Expedition CK06-06</strain>
    </source>
</reference>
<evidence type="ECO:0008006" key="3">
    <source>
        <dbReference type="Google" id="ProtNLM"/>
    </source>
</evidence>
<sequence>MTVILETFDLKTKAYCDVINITPQVQNAIEKSGLKDGIVNVHVAGSTGAISTVEYEPGLVQHDIEEFLEKITPYKKDYAHHKTWHDYNGAGHLRSFLLKTSQTFPFHRGKLILGTWQQVIFVENDEKGRHRTIYCQIIGE</sequence>
<evidence type="ECO:0000256" key="1">
    <source>
        <dbReference type="ARBA" id="ARBA00005534"/>
    </source>
</evidence>
<name>X0ZLJ5_9ZZZZ</name>
<proteinExistence type="inferred from homology"/>
<dbReference type="SUPFAM" id="SSF111038">
    <property type="entry name" value="YjbQ-like"/>
    <property type="match status" value="1"/>
</dbReference>
<accession>X0ZLJ5</accession>
<dbReference type="PANTHER" id="PTHR30615">
    <property type="entry name" value="UNCHARACTERIZED PROTEIN YJBQ-RELATED"/>
    <property type="match status" value="1"/>
</dbReference>
<dbReference type="NCBIfam" id="TIGR00149">
    <property type="entry name" value="TIGR00149_YjbQ"/>
    <property type="match status" value="1"/>
</dbReference>
<dbReference type="InterPro" id="IPR035917">
    <property type="entry name" value="YjbQ-like_sf"/>
</dbReference>
<dbReference type="PANTHER" id="PTHR30615:SF8">
    <property type="entry name" value="UPF0047 PROTEIN C4A8.02C"/>
    <property type="match status" value="1"/>
</dbReference>
<dbReference type="AlphaFoldDB" id="X0ZLJ5"/>
<comment type="similarity">
    <text evidence="1">Belongs to the UPF0047 family.</text>
</comment>